<dbReference type="Pfam" id="PF00059">
    <property type="entry name" value="Lectin_C"/>
    <property type="match status" value="1"/>
</dbReference>
<feature type="non-terminal residue" evidence="5">
    <location>
        <position position="315"/>
    </location>
</feature>
<protein>
    <submittedName>
        <fullName evidence="5">CLP13</fullName>
    </submittedName>
</protein>
<keyword evidence="3" id="KW-0812">Transmembrane</keyword>
<dbReference type="InterPro" id="IPR016187">
    <property type="entry name" value="CTDL_fold"/>
</dbReference>
<dbReference type="InterPro" id="IPR016186">
    <property type="entry name" value="C-type_lectin-like/link_sf"/>
</dbReference>
<dbReference type="Gene3D" id="3.10.100.10">
    <property type="entry name" value="Mannose-Binding Protein A, subunit A"/>
    <property type="match status" value="1"/>
</dbReference>
<feature type="transmembrane region" description="Helical" evidence="3">
    <location>
        <begin position="83"/>
        <end position="107"/>
    </location>
</feature>
<sequence>MRNIKNITKPSSDDSALTYSELNFAAASQNSTVRTRAEPETTYAQIAVKSQRTEQNPGSEATPGKDQNKQETAGGNYSKKSRCLGLVAILLIISLFAITIGLTIYVLQVRREFSEAIEQQRTLRERGDALNRSLTLSLRNISELSLVNWNLSLNVSDYRQRASSLCTILRNLSETLCPSGWKFHDQKCYRFSEDEMSWEKAKGECKFQNSHLLIINTEQEKDFVTQSMPDQSKQYLIGLTDRESEGNWKWVDGTPMNPAHWLPKQPDNHNNEDCGTFSKQYLGDTFGCNDVPCSWKFHFICEKPSLSCIGEADFE</sequence>
<evidence type="ECO:0000256" key="1">
    <source>
        <dbReference type="ARBA" id="ARBA00022734"/>
    </source>
</evidence>
<keyword evidence="3" id="KW-0472">Membrane</keyword>
<evidence type="ECO:0000259" key="4">
    <source>
        <dbReference type="PROSITE" id="PS50041"/>
    </source>
</evidence>
<reference evidence="5" key="1">
    <citation type="journal article" date="2016" name="Dev. Comp. Immunol.">
        <title>The complement system of elasmobranches revealed by liver transcriptome analysis of a hammerhead shark, Sphyrna zygaena.</title>
        <authorList>
            <person name="Goshima M."/>
            <person name="Sekiguchi R."/>
            <person name="Matsushita M."/>
            <person name="Nonaka M."/>
        </authorList>
    </citation>
    <scope>NUCLEOTIDE SEQUENCE</scope>
    <source>
        <tissue evidence="5">Liver</tissue>
    </source>
</reference>
<evidence type="ECO:0000313" key="5">
    <source>
        <dbReference type="EMBL" id="BAU69645.1"/>
    </source>
</evidence>
<organism evidence="5">
    <name type="scientific">Sphyrna zygaena</name>
    <name type="common">Smooth hammerhead</name>
    <name type="synonym">Squalus zygaena</name>
    <dbReference type="NCBI Taxonomy" id="195335"/>
    <lineage>
        <taxon>Eukaryota</taxon>
        <taxon>Metazoa</taxon>
        <taxon>Chordata</taxon>
        <taxon>Craniata</taxon>
        <taxon>Vertebrata</taxon>
        <taxon>Chondrichthyes</taxon>
        <taxon>Elasmobranchii</taxon>
        <taxon>Galeomorphii</taxon>
        <taxon>Galeoidea</taxon>
        <taxon>Carcharhiniformes</taxon>
        <taxon>Carcharhinidae</taxon>
        <taxon>Sphyrna</taxon>
    </lineage>
</organism>
<dbReference type="InterPro" id="IPR033989">
    <property type="entry name" value="CD209-like_CTLD"/>
</dbReference>
<feature type="compositionally biased region" description="Polar residues" evidence="2">
    <location>
        <begin position="47"/>
        <end position="59"/>
    </location>
</feature>
<dbReference type="AlphaFoldDB" id="A0A146GFD3"/>
<dbReference type="InterPro" id="IPR001304">
    <property type="entry name" value="C-type_lectin-like"/>
</dbReference>
<feature type="domain" description="C-type lectin" evidence="4">
    <location>
        <begin position="184"/>
        <end position="302"/>
    </location>
</feature>
<dbReference type="CDD" id="cd03590">
    <property type="entry name" value="CLECT_DC-SIGN_like"/>
    <property type="match status" value="1"/>
</dbReference>
<dbReference type="GO" id="GO:0030246">
    <property type="term" value="F:carbohydrate binding"/>
    <property type="evidence" value="ECO:0007669"/>
    <property type="project" value="UniProtKB-KW"/>
</dbReference>
<dbReference type="PROSITE" id="PS50041">
    <property type="entry name" value="C_TYPE_LECTIN_2"/>
    <property type="match status" value="1"/>
</dbReference>
<evidence type="ECO:0000256" key="3">
    <source>
        <dbReference type="SAM" id="Phobius"/>
    </source>
</evidence>
<keyword evidence="3" id="KW-1133">Transmembrane helix</keyword>
<evidence type="ECO:0000256" key="2">
    <source>
        <dbReference type="SAM" id="MobiDB-lite"/>
    </source>
</evidence>
<keyword evidence="1" id="KW-0430">Lectin</keyword>
<dbReference type="InterPro" id="IPR050111">
    <property type="entry name" value="C-type_lectin/snaclec_domain"/>
</dbReference>
<feature type="region of interest" description="Disordered" evidence="2">
    <location>
        <begin position="47"/>
        <end position="76"/>
    </location>
</feature>
<dbReference type="EMBL" id="LC107144">
    <property type="protein sequence ID" value="BAU69645.1"/>
    <property type="molecule type" value="mRNA"/>
</dbReference>
<proteinExistence type="evidence at transcript level"/>
<dbReference type="SMART" id="SM00034">
    <property type="entry name" value="CLECT"/>
    <property type="match status" value="1"/>
</dbReference>
<accession>A0A146GFD3</accession>
<dbReference type="SUPFAM" id="SSF56436">
    <property type="entry name" value="C-type lectin-like"/>
    <property type="match status" value="1"/>
</dbReference>
<name>A0A146GFD3_SPHZY</name>
<dbReference type="PANTHER" id="PTHR22803">
    <property type="entry name" value="MANNOSE, PHOSPHOLIPASE, LECTIN RECEPTOR RELATED"/>
    <property type="match status" value="1"/>
</dbReference>